<dbReference type="Proteomes" id="UP000606786">
    <property type="component" value="Unassembled WGS sequence"/>
</dbReference>
<accession>A0A811VIK2</accession>
<name>A0A811VIK2_CERCA</name>
<dbReference type="AlphaFoldDB" id="A0A811VIK2"/>
<evidence type="ECO:0000313" key="2">
    <source>
        <dbReference type="EMBL" id="CAD7013973.1"/>
    </source>
</evidence>
<proteinExistence type="predicted"/>
<organism evidence="2 3">
    <name type="scientific">Ceratitis capitata</name>
    <name type="common">Mediterranean fruit fly</name>
    <name type="synonym">Tephritis capitata</name>
    <dbReference type="NCBI Taxonomy" id="7213"/>
    <lineage>
        <taxon>Eukaryota</taxon>
        <taxon>Metazoa</taxon>
        <taxon>Ecdysozoa</taxon>
        <taxon>Arthropoda</taxon>
        <taxon>Hexapoda</taxon>
        <taxon>Insecta</taxon>
        <taxon>Pterygota</taxon>
        <taxon>Neoptera</taxon>
        <taxon>Endopterygota</taxon>
        <taxon>Diptera</taxon>
        <taxon>Brachycera</taxon>
        <taxon>Muscomorpha</taxon>
        <taxon>Tephritoidea</taxon>
        <taxon>Tephritidae</taxon>
        <taxon>Ceratitis</taxon>
        <taxon>Ceratitis</taxon>
    </lineage>
</organism>
<reference evidence="2" key="1">
    <citation type="submission" date="2020-11" db="EMBL/GenBank/DDBJ databases">
        <authorList>
            <person name="Whitehead M."/>
        </authorList>
    </citation>
    <scope>NUCLEOTIDE SEQUENCE</scope>
    <source>
        <strain evidence="2">EGII</strain>
    </source>
</reference>
<gene>
    <name evidence="2" type="ORF">CCAP1982_LOCUS21982</name>
</gene>
<keyword evidence="3" id="KW-1185">Reference proteome</keyword>
<feature type="region of interest" description="Disordered" evidence="1">
    <location>
        <begin position="42"/>
        <end position="61"/>
    </location>
</feature>
<evidence type="ECO:0000313" key="3">
    <source>
        <dbReference type="Proteomes" id="UP000606786"/>
    </source>
</evidence>
<evidence type="ECO:0000256" key="1">
    <source>
        <dbReference type="SAM" id="MobiDB-lite"/>
    </source>
</evidence>
<sequence>MYSKTYVDIYAQESNGTHSKLLMTNAFQYCKQLISQQLTSQPTGGAFRTQTTSKENACQKRDAKKENSQLLAVPAQATAVCRSLVVLQRNK</sequence>
<protein>
    <submittedName>
        <fullName evidence="2">(Mediterranean fruit fly) hypothetical protein</fullName>
    </submittedName>
</protein>
<comment type="caution">
    <text evidence="2">The sequence shown here is derived from an EMBL/GenBank/DDBJ whole genome shotgun (WGS) entry which is preliminary data.</text>
</comment>
<dbReference type="EMBL" id="CAJHJT010000056">
    <property type="protein sequence ID" value="CAD7013973.1"/>
    <property type="molecule type" value="Genomic_DNA"/>
</dbReference>
<feature type="compositionally biased region" description="Polar residues" evidence="1">
    <location>
        <begin position="42"/>
        <end position="56"/>
    </location>
</feature>